<evidence type="ECO:0000313" key="3">
    <source>
        <dbReference type="Proteomes" id="UP000654670"/>
    </source>
</evidence>
<dbReference type="InterPro" id="IPR011050">
    <property type="entry name" value="Pectin_lyase_fold/virulence"/>
</dbReference>
<dbReference type="EMBL" id="BMOK01000008">
    <property type="protein sequence ID" value="GGL56336.1"/>
    <property type="molecule type" value="Genomic_DNA"/>
</dbReference>
<proteinExistence type="predicted"/>
<dbReference type="SUPFAM" id="SSF51126">
    <property type="entry name" value="Pectin lyase-like"/>
    <property type="match status" value="1"/>
</dbReference>
<sequence>MEKLADIMKNFTDRISGYYSDIESTVSRVSEYPVTISQFGAVGDGVTDDAPAFNRLITAYGSNPVTVLLDKVYKIKSNIDLPSNYHLIGINGAQVVPDANVQFDAANMERIEINTPFHGYYTNGSRSDLKIKDAKVTAGGYGILLNNNAQGSNLEISNSSIKAGADAIEINTTAGNFSGIKIIGNSINALGDSTAATAGFAVGIARGKDIVVSGNIIEHSRNEAVHIEDAQERVIVSNNVIKDCLRDGVRLLNQTGAKPVILTNNHIKKLASDHTGSGIYAVYDPRGTLTGSTLTGNIVEGFDRGLDLGADAVHHIDGCSILDCNTAVSLWTGRTSGTIFAKDCPTLAQGGPGSRFGKIISLTEPAAILQYTGTQGYQGTTLEGFSFKKAAVTAPNNGYTDYTLFKLPTAFDGKLVLKYANNYDRIYFTADVTYSNHSLTINHQWNASNGVTAAPYLKMVNNNLVVNFYSAASRQVGFDIDFEGVFYQE</sequence>
<feature type="domain" description="Right handed beta helix" evidence="1">
    <location>
        <begin position="123"/>
        <end position="281"/>
    </location>
</feature>
<comment type="caution">
    <text evidence="2">The sequence shown here is derived from an EMBL/GenBank/DDBJ whole genome shotgun (WGS) entry which is preliminary data.</text>
</comment>
<dbReference type="RefSeq" id="WP_188803025.1">
    <property type="nucleotide sequence ID" value="NZ_BMOK01000008.1"/>
</dbReference>
<dbReference type="Gene3D" id="2.160.20.10">
    <property type="entry name" value="Single-stranded right-handed beta-helix, Pectin lyase-like"/>
    <property type="match status" value="1"/>
</dbReference>
<dbReference type="InterPro" id="IPR039448">
    <property type="entry name" value="Beta_helix"/>
</dbReference>
<dbReference type="SMART" id="SM00710">
    <property type="entry name" value="PbH1"/>
    <property type="match status" value="6"/>
</dbReference>
<protein>
    <recommendedName>
        <fullName evidence="1">Right handed beta helix domain-containing protein</fullName>
    </recommendedName>
</protein>
<dbReference type="InterPro" id="IPR012334">
    <property type="entry name" value="Pectin_lyas_fold"/>
</dbReference>
<keyword evidence="3" id="KW-1185">Reference proteome</keyword>
<dbReference type="AlphaFoldDB" id="A0A917S463"/>
<evidence type="ECO:0000259" key="1">
    <source>
        <dbReference type="Pfam" id="PF13229"/>
    </source>
</evidence>
<dbReference type="InterPro" id="IPR006626">
    <property type="entry name" value="PbH1"/>
</dbReference>
<reference evidence="2" key="2">
    <citation type="submission" date="2020-09" db="EMBL/GenBank/DDBJ databases">
        <authorList>
            <person name="Sun Q."/>
            <person name="Ohkuma M."/>
        </authorList>
    </citation>
    <scope>NUCLEOTIDE SEQUENCE</scope>
    <source>
        <strain evidence="2">JCM 15325</strain>
    </source>
</reference>
<organism evidence="2 3">
    <name type="scientific">Sporolactobacillus putidus</name>
    <dbReference type="NCBI Taxonomy" id="492735"/>
    <lineage>
        <taxon>Bacteria</taxon>
        <taxon>Bacillati</taxon>
        <taxon>Bacillota</taxon>
        <taxon>Bacilli</taxon>
        <taxon>Bacillales</taxon>
        <taxon>Sporolactobacillaceae</taxon>
        <taxon>Sporolactobacillus</taxon>
    </lineage>
</organism>
<evidence type="ECO:0000313" key="2">
    <source>
        <dbReference type="EMBL" id="GGL56336.1"/>
    </source>
</evidence>
<accession>A0A917S463</accession>
<reference evidence="2" key="1">
    <citation type="journal article" date="2014" name="Int. J. Syst. Evol. Microbiol.">
        <title>Complete genome sequence of Corynebacterium casei LMG S-19264T (=DSM 44701T), isolated from a smear-ripened cheese.</title>
        <authorList>
            <consortium name="US DOE Joint Genome Institute (JGI-PGF)"/>
            <person name="Walter F."/>
            <person name="Albersmeier A."/>
            <person name="Kalinowski J."/>
            <person name="Ruckert C."/>
        </authorList>
    </citation>
    <scope>NUCLEOTIDE SEQUENCE</scope>
    <source>
        <strain evidence="2">JCM 15325</strain>
    </source>
</reference>
<dbReference type="Proteomes" id="UP000654670">
    <property type="component" value="Unassembled WGS sequence"/>
</dbReference>
<name>A0A917S463_9BACL</name>
<gene>
    <name evidence="2" type="ORF">GCM10007968_20500</name>
</gene>
<dbReference type="Pfam" id="PF13229">
    <property type="entry name" value="Beta_helix"/>
    <property type="match status" value="1"/>
</dbReference>